<name>A0A6J5P1T8_9CAUD</name>
<gene>
    <name evidence="1" type="ORF">UFOVP823_21</name>
</gene>
<evidence type="ECO:0000313" key="1">
    <source>
        <dbReference type="EMBL" id="CAB4165237.1"/>
    </source>
</evidence>
<proteinExistence type="predicted"/>
<protein>
    <submittedName>
        <fullName evidence="1">Uncharacterized protein</fullName>
    </submittedName>
</protein>
<dbReference type="InterPro" id="IPR024345">
    <property type="entry name" value="DNA_matur_Phage_T7-like"/>
</dbReference>
<dbReference type="Pfam" id="PF11123">
    <property type="entry name" value="DNA_Packaging_2"/>
    <property type="match status" value="1"/>
</dbReference>
<reference evidence="1" key="1">
    <citation type="submission" date="2020-04" db="EMBL/GenBank/DDBJ databases">
        <authorList>
            <person name="Chiriac C."/>
            <person name="Salcher M."/>
            <person name="Ghai R."/>
            <person name="Kavagutti S V."/>
        </authorList>
    </citation>
    <scope>NUCLEOTIDE SEQUENCE</scope>
</reference>
<sequence length="78" mass="8075">MAANRESVEALHTALTEFWSKRLIDAKAGGESALTAAEATALAKFLKDNNVTAILGSTPAGKNVLDSLPFGVEGDTAE</sequence>
<dbReference type="EMBL" id="LR796773">
    <property type="protein sequence ID" value="CAB4165237.1"/>
    <property type="molecule type" value="Genomic_DNA"/>
</dbReference>
<organism evidence="1">
    <name type="scientific">uncultured Caudovirales phage</name>
    <dbReference type="NCBI Taxonomy" id="2100421"/>
    <lineage>
        <taxon>Viruses</taxon>
        <taxon>Duplodnaviria</taxon>
        <taxon>Heunggongvirae</taxon>
        <taxon>Uroviricota</taxon>
        <taxon>Caudoviricetes</taxon>
        <taxon>Peduoviridae</taxon>
        <taxon>Maltschvirus</taxon>
        <taxon>Maltschvirus maltsch</taxon>
    </lineage>
</organism>
<accession>A0A6J5P1T8</accession>